<dbReference type="Proteomes" id="UP000290289">
    <property type="component" value="Chromosome 14"/>
</dbReference>
<proteinExistence type="predicted"/>
<dbReference type="AlphaFoldDB" id="A0A498I0D9"/>
<accession>A0A498I0D9</accession>
<evidence type="ECO:0000313" key="3">
    <source>
        <dbReference type="Proteomes" id="UP000290289"/>
    </source>
</evidence>
<sequence length="66" mass="7701">MKRSLVEDGKLLGVAPKRPGHGLELEEEPPKNLHGNQRKSLYRDKIKNLHGKDLQRHGDHKSQLWW</sequence>
<feature type="region of interest" description="Disordered" evidence="1">
    <location>
        <begin position="1"/>
        <end position="39"/>
    </location>
</feature>
<evidence type="ECO:0000313" key="2">
    <source>
        <dbReference type="EMBL" id="RXH76550.1"/>
    </source>
</evidence>
<gene>
    <name evidence="2" type="ORF">DVH24_019438</name>
</gene>
<organism evidence="2 3">
    <name type="scientific">Malus domestica</name>
    <name type="common">Apple</name>
    <name type="synonym">Pyrus malus</name>
    <dbReference type="NCBI Taxonomy" id="3750"/>
    <lineage>
        <taxon>Eukaryota</taxon>
        <taxon>Viridiplantae</taxon>
        <taxon>Streptophyta</taxon>
        <taxon>Embryophyta</taxon>
        <taxon>Tracheophyta</taxon>
        <taxon>Spermatophyta</taxon>
        <taxon>Magnoliopsida</taxon>
        <taxon>eudicotyledons</taxon>
        <taxon>Gunneridae</taxon>
        <taxon>Pentapetalae</taxon>
        <taxon>rosids</taxon>
        <taxon>fabids</taxon>
        <taxon>Rosales</taxon>
        <taxon>Rosaceae</taxon>
        <taxon>Amygdaloideae</taxon>
        <taxon>Maleae</taxon>
        <taxon>Malus</taxon>
    </lineage>
</organism>
<protein>
    <submittedName>
        <fullName evidence="2">Uncharacterized protein</fullName>
    </submittedName>
</protein>
<comment type="caution">
    <text evidence="2">The sequence shown here is derived from an EMBL/GenBank/DDBJ whole genome shotgun (WGS) entry which is preliminary data.</text>
</comment>
<feature type="compositionally biased region" description="Basic and acidic residues" evidence="1">
    <location>
        <begin position="1"/>
        <end position="10"/>
    </location>
</feature>
<keyword evidence="3" id="KW-1185">Reference proteome</keyword>
<feature type="compositionally biased region" description="Basic and acidic residues" evidence="1">
    <location>
        <begin position="21"/>
        <end position="31"/>
    </location>
</feature>
<name>A0A498I0D9_MALDO</name>
<evidence type="ECO:0000256" key="1">
    <source>
        <dbReference type="SAM" id="MobiDB-lite"/>
    </source>
</evidence>
<dbReference type="EMBL" id="RDQH01000340">
    <property type="protein sequence ID" value="RXH76550.1"/>
    <property type="molecule type" value="Genomic_DNA"/>
</dbReference>
<reference evidence="2 3" key="1">
    <citation type="submission" date="2018-10" db="EMBL/GenBank/DDBJ databases">
        <title>A high-quality apple genome assembly.</title>
        <authorList>
            <person name="Hu J."/>
        </authorList>
    </citation>
    <scope>NUCLEOTIDE SEQUENCE [LARGE SCALE GENOMIC DNA]</scope>
    <source>
        <strain evidence="3">cv. HFTH1</strain>
        <tissue evidence="2">Young leaf</tissue>
    </source>
</reference>